<dbReference type="PROSITE" id="PS51257">
    <property type="entry name" value="PROKAR_LIPOPROTEIN"/>
    <property type="match status" value="1"/>
</dbReference>
<dbReference type="InterPro" id="IPR029140">
    <property type="entry name" value="Mfa1_C"/>
</dbReference>
<evidence type="ECO:0000313" key="3">
    <source>
        <dbReference type="EMBL" id="BAA22842.1"/>
    </source>
</evidence>
<reference evidence="3" key="1">
    <citation type="submission" date="1997-08" db="EMBL/GenBank/DDBJ databases">
        <title>Molecular cloning and characterization of the outer membrane protein gene homologous to pga53 from Porphyromonas gingivalis.</title>
        <authorList>
            <person name="Hongyo H."/>
            <person name="Kokeguchi S."/>
            <person name="Maeda H."/>
            <person name="Miyamoto M."/>
            <person name="Takashiba S."/>
            <person name="Kurihara H."/>
            <person name="Murayama Y."/>
        </authorList>
    </citation>
    <scope>NUCLEOTIDE SEQUENCE</scope>
    <source>
        <strain evidence="3">ATCC33277</strain>
    </source>
</reference>
<dbReference type="InterPro" id="IPR047786">
    <property type="entry name" value="Mfa1_fim"/>
</dbReference>
<sequence length="563" mass="60811">MKLNKMFLVGALLSLGFASCSKEGNGPDPDNAAKSYMSMTLSMPMGSARAGDGQDQANPDYHYVGEWAGKDKIEKVSIYMVPQGGPGLVESAEDLDFGTYYENPTIDPATHNAILKPKKGIKVNSAVGKTVKVYVVLNDIAGKAKALLANVNAADFDAKFKKIIELSTQAQALGTVADGPNPATAAGKIAKKNGTTDETIMMTCLQPSDALTIEAAVSEANAIAGIKNQAKVTVERSVARAMVSTKAQSYEIKATTQIGEIAAGSVLATITDIRWVVAQGERRQYLSKKRGTVPENTWVTPGSGFVPTSSTFYTNATEYYDYAGLWEDHNTNEAVISGTQVPTLADYQLQDVTGELANALSGKFLLPNTHKSGANAASSDYKRGNTAYVLVRAKFTPKKEAFIDRGKTYSDNTAVPEYVAGEDFFVGENGQFYVSMKSVTDPKVGGVAGMKAHKYVKGKVLYYAWLNPSTTSPDSWWNSPVVRNNIYHIHIKSIKKLGFNWNPLVPDPDPSNPENPNNPDPNPDEPGTPVPTDPENPLPDQDTFMSVEVTVLPWKVHSYEVDL</sequence>
<feature type="region of interest" description="Disordered" evidence="1">
    <location>
        <begin position="504"/>
        <end position="543"/>
    </location>
</feature>
<dbReference type="Pfam" id="PF15495">
    <property type="entry name" value="Fimbrillin_C"/>
    <property type="match status" value="1"/>
</dbReference>
<dbReference type="NCBIfam" id="NF038041">
    <property type="entry name" value="fim_Mfa1_fam"/>
    <property type="match status" value="1"/>
</dbReference>
<accession>O24773</accession>
<dbReference type="AlphaFoldDB" id="O24773"/>
<organism evidence="3">
    <name type="scientific">Porphyromonas gingivalis</name>
    <name type="common">Bacteroides gingivalis</name>
    <dbReference type="NCBI Taxonomy" id="837"/>
    <lineage>
        <taxon>Bacteria</taxon>
        <taxon>Pseudomonadati</taxon>
        <taxon>Bacteroidota</taxon>
        <taxon>Bacteroidia</taxon>
        <taxon>Bacteroidales</taxon>
        <taxon>Porphyromonadaceae</taxon>
        <taxon>Porphyromonas</taxon>
    </lineage>
</organism>
<feature type="domain" description="Minor fimbrium subunit Mfa1 C-terminal" evidence="2">
    <location>
        <begin position="454"/>
        <end position="560"/>
    </location>
</feature>
<evidence type="ECO:0000256" key="1">
    <source>
        <dbReference type="SAM" id="MobiDB-lite"/>
    </source>
</evidence>
<dbReference type="Gene3D" id="2.60.40.3690">
    <property type="match status" value="1"/>
</dbReference>
<proteinExistence type="predicted"/>
<gene>
    <name evidence="3" type="primary">pga67</name>
</gene>
<dbReference type="EMBL" id="AB006481">
    <property type="protein sequence ID" value="BAA22842.1"/>
    <property type="molecule type" value="Genomic_DNA"/>
</dbReference>
<dbReference type="GO" id="GO:0009418">
    <property type="term" value="C:pilus shaft"/>
    <property type="evidence" value="ECO:0007669"/>
    <property type="project" value="InterPro"/>
</dbReference>
<name>O24773_PORGN</name>
<evidence type="ECO:0000259" key="2">
    <source>
        <dbReference type="Pfam" id="PF15495"/>
    </source>
</evidence>
<protein>
    <submittedName>
        <fullName evidence="3">Pga67 protein</fullName>
    </submittedName>
</protein>
<feature type="compositionally biased region" description="Pro residues" evidence="1">
    <location>
        <begin position="505"/>
        <end position="537"/>
    </location>
</feature>